<protein>
    <recommendedName>
        <fullName evidence="1">Solute-binding protein family 5 domain-containing protein</fullName>
    </recommendedName>
</protein>
<reference evidence="2" key="1">
    <citation type="journal article" date="2014" name="Front. Microbiol.">
        <title>High frequency of phylogenetically diverse reductive dehalogenase-homologous genes in deep subseafloor sedimentary metagenomes.</title>
        <authorList>
            <person name="Kawai M."/>
            <person name="Futagami T."/>
            <person name="Toyoda A."/>
            <person name="Takaki Y."/>
            <person name="Nishi S."/>
            <person name="Hori S."/>
            <person name="Arai W."/>
            <person name="Tsubouchi T."/>
            <person name="Morono Y."/>
            <person name="Uchiyama I."/>
            <person name="Ito T."/>
            <person name="Fujiyama A."/>
            <person name="Inagaki F."/>
            <person name="Takami H."/>
        </authorList>
    </citation>
    <scope>NUCLEOTIDE SEQUENCE</scope>
    <source>
        <strain evidence="2">Expedition CK06-06</strain>
    </source>
</reference>
<dbReference type="InterPro" id="IPR000914">
    <property type="entry name" value="SBP_5_dom"/>
</dbReference>
<dbReference type="AlphaFoldDB" id="X1VVK1"/>
<accession>X1VVK1</accession>
<comment type="caution">
    <text evidence="2">The sequence shown here is derived from an EMBL/GenBank/DDBJ whole genome shotgun (WGS) entry which is preliminary data.</text>
</comment>
<dbReference type="Gene3D" id="3.10.105.10">
    <property type="entry name" value="Dipeptide-binding Protein, Domain 3"/>
    <property type="match status" value="1"/>
</dbReference>
<feature type="non-terminal residue" evidence="2">
    <location>
        <position position="1"/>
    </location>
</feature>
<dbReference type="Pfam" id="PF00496">
    <property type="entry name" value="SBP_bac_5"/>
    <property type="match status" value="1"/>
</dbReference>
<evidence type="ECO:0000259" key="1">
    <source>
        <dbReference type="Pfam" id="PF00496"/>
    </source>
</evidence>
<name>X1VVK1_9ZZZZ</name>
<dbReference type="EMBL" id="BARW01035672">
    <property type="protein sequence ID" value="GAJ22061.1"/>
    <property type="molecule type" value="Genomic_DNA"/>
</dbReference>
<proteinExistence type="predicted"/>
<dbReference type="SUPFAM" id="SSF53850">
    <property type="entry name" value="Periplasmic binding protein-like II"/>
    <property type="match status" value="1"/>
</dbReference>
<sequence>PFEELSEATKKVLTYDPVAASALLAETPWPTGFDTTIQYTIEGGSWAWSADALVMIQDYWSAIGINAALEVIDPATASTFRSPPHAYKALFASMGGGMIFPILNNYFKTGAIANRCCVSDPYLDEMVDKVAAEFDLDKRNAMFSEAFEYVEQQAIYMPFPQGVTYTAWWPWVKEYAGEVCLDVEGYGKPVSHIWLDLDLREELTGRR</sequence>
<evidence type="ECO:0000313" key="2">
    <source>
        <dbReference type="EMBL" id="GAJ22061.1"/>
    </source>
</evidence>
<gene>
    <name evidence="2" type="ORF">S12H4_55586</name>
</gene>
<feature type="domain" description="Solute-binding protein family 5" evidence="1">
    <location>
        <begin position="9"/>
        <end position="96"/>
    </location>
</feature>
<organism evidence="2">
    <name type="scientific">marine sediment metagenome</name>
    <dbReference type="NCBI Taxonomy" id="412755"/>
    <lineage>
        <taxon>unclassified sequences</taxon>
        <taxon>metagenomes</taxon>
        <taxon>ecological metagenomes</taxon>
    </lineage>
</organism>